<evidence type="ECO:0000313" key="1">
    <source>
        <dbReference type="EMBL" id="KAH3850027.1"/>
    </source>
</evidence>
<reference evidence="1" key="2">
    <citation type="submission" date="2020-11" db="EMBL/GenBank/DDBJ databases">
        <authorList>
            <person name="McCartney M.A."/>
            <person name="Auch B."/>
            <person name="Kono T."/>
            <person name="Mallez S."/>
            <person name="Becker A."/>
            <person name="Gohl D.M."/>
            <person name="Silverstein K.A.T."/>
            <person name="Koren S."/>
            <person name="Bechman K.B."/>
            <person name="Herman A."/>
            <person name="Abrahante J.E."/>
            <person name="Garbe J."/>
        </authorList>
    </citation>
    <scope>NUCLEOTIDE SEQUENCE</scope>
    <source>
        <strain evidence="1">Duluth1</strain>
        <tissue evidence="1">Whole animal</tissue>
    </source>
</reference>
<dbReference type="EMBL" id="JAIWYP010000003">
    <property type="protein sequence ID" value="KAH3850027.1"/>
    <property type="molecule type" value="Genomic_DNA"/>
</dbReference>
<name>A0A9D4L1B5_DREPO</name>
<dbReference type="Proteomes" id="UP000828390">
    <property type="component" value="Unassembled WGS sequence"/>
</dbReference>
<comment type="caution">
    <text evidence="1">The sequence shown here is derived from an EMBL/GenBank/DDBJ whole genome shotgun (WGS) entry which is preliminary data.</text>
</comment>
<organism evidence="1 2">
    <name type="scientific">Dreissena polymorpha</name>
    <name type="common">Zebra mussel</name>
    <name type="synonym">Mytilus polymorpha</name>
    <dbReference type="NCBI Taxonomy" id="45954"/>
    <lineage>
        <taxon>Eukaryota</taxon>
        <taxon>Metazoa</taxon>
        <taxon>Spiralia</taxon>
        <taxon>Lophotrochozoa</taxon>
        <taxon>Mollusca</taxon>
        <taxon>Bivalvia</taxon>
        <taxon>Autobranchia</taxon>
        <taxon>Heteroconchia</taxon>
        <taxon>Euheterodonta</taxon>
        <taxon>Imparidentia</taxon>
        <taxon>Neoheterodontei</taxon>
        <taxon>Myida</taxon>
        <taxon>Dreissenoidea</taxon>
        <taxon>Dreissenidae</taxon>
        <taxon>Dreissena</taxon>
    </lineage>
</organism>
<accession>A0A9D4L1B5</accession>
<reference evidence="1" key="1">
    <citation type="journal article" date="2019" name="bioRxiv">
        <title>The Genome of the Zebra Mussel, Dreissena polymorpha: A Resource for Invasive Species Research.</title>
        <authorList>
            <person name="McCartney M.A."/>
            <person name="Auch B."/>
            <person name="Kono T."/>
            <person name="Mallez S."/>
            <person name="Zhang Y."/>
            <person name="Obille A."/>
            <person name="Becker A."/>
            <person name="Abrahante J.E."/>
            <person name="Garbe J."/>
            <person name="Badalamenti J.P."/>
            <person name="Herman A."/>
            <person name="Mangelson H."/>
            <person name="Liachko I."/>
            <person name="Sullivan S."/>
            <person name="Sone E.D."/>
            <person name="Koren S."/>
            <person name="Silverstein K.A.T."/>
            <person name="Beckman K.B."/>
            <person name="Gohl D.M."/>
        </authorList>
    </citation>
    <scope>NUCLEOTIDE SEQUENCE</scope>
    <source>
        <strain evidence="1">Duluth1</strain>
        <tissue evidence="1">Whole animal</tissue>
    </source>
</reference>
<keyword evidence="2" id="KW-1185">Reference proteome</keyword>
<protein>
    <submittedName>
        <fullName evidence="1">Uncharacterized protein</fullName>
    </submittedName>
</protein>
<sequence length="102" mass="11325">MLNKPNSLKTGNRTGMSVNLVIFNVKYIPDGLNSQDARGVKITIPSQHSECGVTHFARAIIDNRIKHTIKVSSRYRAMGVRLSNVKQTVNVYNRLAVTPTSD</sequence>
<dbReference type="AlphaFoldDB" id="A0A9D4L1B5"/>
<gene>
    <name evidence="1" type="ORF">DPMN_092432</name>
</gene>
<proteinExistence type="predicted"/>
<evidence type="ECO:0000313" key="2">
    <source>
        <dbReference type="Proteomes" id="UP000828390"/>
    </source>
</evidence>